<keyword evidence="7" id="KW-0472">Membrane</keyword>
<organism evidence="11 12">
    <name type="scientific">candidate division KSB3 bacterium</name>
    <dbReference type="NCBI Taxonomy" id="2044937"/>
    <lineage>
        <taxon>Bacteria</taxon>
        <taxon>candidate division KSB3</taxon>
    </lineage>
</organism>
<feature type="coiled-coil region" evidence="6">
    <location>
        <begin position="235"/>
        <end position="273"/>
    </location>
</feature>
<evidence type="ECO:0000313" key="11">
    <source>
        <dbReference type="EMBL" id="PID58250.1"/>
    </source>
</evidence>
<dbReference type="PANTHER" id="PTHR32071">
    <property type="entry name" value="TRANSCRIPTIONAL REGULATORY PROTEIN"/>
    <property type="match status" value="1"/>
</dbReference>
<dbReference type="PROSITE" id="PS00688">
    <property type="entry name" value="SIGMA54_INTERACT_3"/>
    <property type="match status" value="1"/>
</dbReference>
<keyword evidence="3" id="KW-0805">Transcription regulation</keyword>
<dbReference type="FunFam" id="3.40.50.300:FF:000006">
    <property type="entry name" value="DNA-binding transcriptional regulator NtrC"/>
    <property type="match status" value="1"/>
</dbReference>
<dbReference type="CDD" id="cd00009">
    <property type="entry name" value="AAA"/>
    <property type="match status" value="1"/>
</dbReference>
<dbReference type="PROSITE" id="PS00676">
    <property type="entry name" value="SIGMA54_INTERACT_2"/>
    <property type="match status" value="1"/>
</dbReference>
<dbReference type="SUPFAM" id="SSF46689">
    <property type="entry name" value="Homeodomain-like"/>
    <property type="match status" value="1"/>
</dbReference>
<dbReference type="Gene3D" id="6.10.340.10">
    <property type="match status" value="1"/>
</dbReference>
<dbReference type="AlphaFoldDB" id="A0A2G6E831"/>
<dbReference type="GO" id="GO:0016020">
    <property type="term" value="C:membrane"/>
    <property type="evidence" value="ECO:0007669"/>
    <property type="project" value="InterPro"/>
</dbReference>
<dbReference type="InterPro" id="IPR002078">
    <property type="entry name" value="Sigma_54_int"/>
</dbReference>
<dbReference type="EMBL" id="PDPS01000023">
    <property type="protein sequence ID" value="PID58250.1"/>
    <property type="molecule type" value="Genomic_DNA"/>
</dbReference>
<dbReference type="Pfam" id="PF00672">
    <property type="entry name" value="HAMP"/>
    <property type="match status" value="1"/>
</dbReference>
<dbReference type="InterPro" id="IPR003593">
    <property type="entry name" value="AAA+_ATPase"/>
</dbReference>
<dbReference type="SUPFAM" id="SSF158472">
    <property type="entry name" value="HAMP domain-like"/>
    <property type="match status" value="1"/>
</dbReference>
<dbReference type="SMART" id="SM00304">
    <property type="entry name" value="HAMP"/>
    <property type="match status" value="1"/>
</dbReference>
<dbReference type="Proteomes" id="UP000229740">
    <property type="component" value="Unassembled WGS sequence"/>
</dbReference>
<protein>
    <recommendedName>
        <fullName evidence="13">PAS domain S-box protein</fullName>
    </recommendedName>
</protein>
<keyword evidence="4" id="KW-0238">DNA-binding</keyword>
<dbReference type="SUPFAM" id="SSF55785">
    <property type="entry name" value="PYP-like sensor domain (PAS domain)"/>
    <property type="match status" value="2"/>
</dbReference>
<dbReference type="Gene3D" id="3.30.450.20">
    <property type="entry name" value="PAS domain"/>
    <property type="match status" value="2"/>
</dbReference>
<evidence type="ECO:0000256" key="6">
    <source>
        <dbReference type="SAM" id="Coils"/>
    </source>
</evidence>
<dbReference type="Pfam" id="PF00158">
    <property type="entry name" value="Sigma54_activat"/>
    <property type="match status" value="1"/>
</dbReference>
<dbReference type="Pfam" id="PF13426">
    <property type="entry name" value="PAS_9"/>
    <property type="match status" value="1"/>
</dbReference>
<sequence>MLKWSLRVKILCSAGLIIFVVLGTSTLVHISRVRQGYLEALEWRSQALAQGLIKKARELANTAPEFNSNDLLELLSYWLKDIYESNPKLTHIAAIDPAGIIAAHTEKALWDRPVNSSELLHALQRREQLTVLVEETYHMVFPIFTGQRSYLGSIDIGIPKDITDREAQQILHDAMGLFVVFVGVAFVAASLSGHFLTTPINHLVSIARELAEGNLVKSIKSTSRSDEIGVLARSFAHMRDRIKQQIEDLQRLNDELEQRVEQRTAELAREKSIVDTFLANVPDSIAFKDCDSRIIRANKAHARRMGLESPSDEVGKTDFDFFPEESARRKYIQEQKIIQSRVPVINFEEQDVYHDGRTIWQLTTKMPLCDEHDDVIGIFGISRDITEIKQVEHELKQYREHLEDLVRERTSELSQINARLEQEIAERTQAEHALRVSEQQYRLLAENANDGIAMIQKNRLVFANNALAMMTMYPLTQLLSTDPLCIFHERSLHTAKSQLKKDDKDHPHTVWQAELRTQHKWTIWAEIEQAAIVWNGQPALLLTFRDITAHKHREERLEQERSRLEEENLHLKSTIRDRYRFGPLVGKSPVMQRVYELLVNAAAAEVNVWICGESGTGKELIAHTLHQVGRRNTQPFIAVNCASIPETLFEREFFGHRKGAFTGADRNSQGLFDRAHKGTLFLDEITELSPASQAKLLRVLQDGEFTALGDTVSRKADVVIVAASNKNCQEEIIAGRLRKDFFYRIGVIEITVSPLRDRKEDLSFLIEHILEEYRHKHTHAQGNDPSLDVPDDHTMLPPELIQAFYAYDWPGNVRELQNVVQRYLVTRNTHDVLSLLGAASALHQTSYAEDLPHTLPEAVRTLEKRMITQMLRQTQHRIGKTAEQLGMPVRTLQYKIKKYQLSLKT</sequence>
<dbReference type="InterPro" id="IPR025943">
    <property type="entry name" value="Sigma_54_int_dom_ATP-bd_2"/>
</dbReference>
<feature type="coiled-coil region" evidence="6">
    <location>
        <begin position="381"/>
        <end position="440"/>
    </location>
</feature>
<dbReference type="Gene3D" id="1.10.10.60">
    <property type="entry name" value="Homeodomain-like"/>
    <property type="match status" value="1"/>
</dbReference>
<proteinExistence type="predicted"/>
<dbReference type="Pfam" id="PF25601">
    <property type="entry name" value="AAA_lid_14"/>
    <property type="match status" value="1"/>
</dbReference>
<dbReference type="GO" id="GO:0005524">
    <property type="term" value="F:ATP binding"/>
    <property type="evidence" value="ECO:0007669"/>
    <property type="project" value="UniProtKB-KW"/>
</dbReference>
<dbReference type="Gene3D" id="1.10.8.60">
    <property type="match status" value="1"/>
</dbReference>
<dbReference type="InterPro" id="IPR003660">
    <property type="entry name" value="HAMP_dom"/>
</dbReference>
<dbReference type="InterPro" id="IPR002197">
    <property type="entry name" value="HTH_Fis"/>
</dbReference>
<feature type="transmembrane region" description="Helical" evidence="7">
    <location>
        <begin position="6"/>
        <end position="28"/>
    </location>
</feature>
<dbReference type="CDD" id="cd06225">
    <property type="entry name" value="HAMP"/>
    <property type="match status" value="1"/>
</dbReference>
<gene>
    <name evidence="11" type="ORF">CSB45_04060</name>
</gene>
<evidence type="ECO:0000259" key="8">
    <source>
        <dbReference type="PROSITE" id="PS50045"/>
    </source>
</evidence>
<dbReference type="InterPro" id="IPR013656">
    <property type="entry name" value="PAS_4"/>
</dbReference>
<dbReference type="InterPro" id="IPR000700">
    <property type="entry name" value="PAS-assoc_C"/>
</dbReference>
<dbReference type="CDD" id="cd00130">
    <property type="entry name" value="PAS"/>
    <property type="match status" value="1"/>
</dbReference>
<feature type="domain" description="Sigma-54 factor interaction" evidence="8">
    <location>
        <begin position="584"/>
        <end position="825"/>
    </location>
</feature>
<dbReference type="InterPro" id="IPR009057">
    <property type="entry name" value="Homeodomain-like_sf"/>
</dbReference>
<evidence type="ECO:0008006" key="13">
    <source>
        <dbReference type="Google" id="ProtNLM"/>
    </source>
</evidence>
<dbReference type="InterPro" id="IPR000014">
    <property type="entry name" value="PAS"/>
</dbReference>
<dbReference type="Pfam" id="PF02954">
    <property type="entry name" value="HTH_8"/>
    <property type="match status" value="1"/>
</dbReference>
<evidence type="ECO:0000259" key="9">
    <source>
        <dbReference type="PROSITE" id="PS50113"/>
    </source>
</evidence>
<accession>A0A2G6E831</accession>
<evidence type="ECO:0000256" key="4">
    <source>
        <dbReference type="ARBA" id="ARBA00023125"/>
    </source>
</evidence>
<dbReference type="PROSITE" id="PS50885">
    <property type="entry name" value="HAMP"/>
    <property type="match status" value="1"/>
</dbReference>
<evidence type="ECO:0000259" key="10">
    <source>
        <dbReference type="PROSITE" id="PS50885"/>
    </source>
</evidence>
<evidence type="ECO:0000256" key="5">
    <source>
        <dbReference type="ARBA" id="ARBA00023163"/>
    </source>
</evidence>
<feature type="domain" description="HAMP" evidence="10">
    <location>
        <begin position="194"/>
        <end position="247"/>
    </location>
</feature>
<dbReference type="SMART" id="SM00382">
    <property type="entry name" value="AAA"/>
    <property type="match status" value="1"/>
</dbReference>
<name>A0A2G6E831_9BACT</name>
<dbReference type="Gene3D" id="3.40.50.300">
    <property type="entry name" value="P-loop containing nucleotide triphosphate hydrolases"/>
    <property type="match status" value="1"/>
</dbReference>
<evidence type="ECO:0000256" key="3">
    <source>
        <dbReference type="ARBA" id="ARBA00023015"/>
    </source>
</evidence>
<keyword evidence="1" id="KW-0547">Nucleotide-binding</keyword>
<dbReference type="InterPro" id="IPR025944">
    <property type="entry name" value="Sigma_54_int_dom_CS"/>
</dbReference>
<dbReference type="SUPFAM" id="SSF52540">
    <property type="entry name" value="P-loop containing nucleoside triphosphate hydrolases"/>
    <property type="match status" value="1"/>
</dbReference>
<dbReference type="PRINTS" id="PR01590">
    <property type="entry name" value="HTHFIS"/>
</dbReference>
<dbReference type="PROSITE" id="PS50045">
    <property type="entry name" value="SIGMA54_INTERACT_4"/>
    <property type="match status" value="1"/>
</dbReference>
<reference evidence="11 12" key="1">
    <citation type="submission" date="2017-10" db="EMBL/GenBank/DDBJ databases">
        <title>Novel microbial diversity and functional potential in the marine mammal oral microbiome.</title>
        <authorList>
            <person name="Dudek N.K."/>
            <person name="Sun C.L."/>
            <person name="Burstein D."/>
            <person name="Kantor R.S."/>
            <person name="Aliaga Goltsman D.S."/>
            <person name="Bik E.M."/>
            <person name="Thomas B.C."/>
            <person name="Banfield J.F."/>
            <person name="Relman D.A."/>
        </authorList>
    </citation>
    <scope>NUCLEOTIDE SEQUENCE [LARGE SCALE GENOMIC DNA]</scope>
    <source>
        <strain evidence="11">DOLZORAL124_49_17</strain>
    </source>
</reference>
<dbReference type="GO" id="GO:0043565">
    <property type="term" value="F:sequence-specific DNA binding"/>
    <property type="evidence" value="ECO:0007669"/>
    <property type="project" value="InterPro"/>
</dbReference>
<keyword evidence="6" id="KW-0175">Coiled coil</keyword>
<dbReference type="NCBIfam" id="TIGR00229">
    <property type="entry name" value="sensory_box"/>
    <property type="match status" value="2"/>
</dbReference>
<feature type="transmembrane region" description="Helical" evidence="7">
    <location>
        <begin position="175"/>
        <end position="196"/>
    </location>
</feature>
<dbReference type="PROSITE" id="PS50113">
    <property type="entry name" value="PAC"/>
    <property type="match status" value="1"/>
</dbReference>
<keyword evidence="5" id="KW-0804">Transcription</keyword>
<evidence type="ECO:0000313" key="12">
    <source>
        <dbReference type="Proteomes" id="UP000229740"/>
    </source>
</evidence>
<dbReference type="InterPro" id="IPR027417">
    <property type="entry name" value="P-loop_NTPase"/>
</dbReference>
<feature type="coiled-coil region" evidence="6">
    <location>
        <begin position="547"/>
        <end position="574"/>
    </location>
</feature>
<evidence type="ECO:0000256" key="2">
    <source>
        <dbReference type="ARBA" id="ARBA00022840"/>
    </source>
</evidence>
<keyword evidence="7" id="KW-1133">Transmembrane helix</keyword>
<feature type="domain" description="PAC" evidence="9">
    <location>
        <begin position="345"/>
        <end position="397"/>
    </location>
</feature>
<dbReference type="GO" id="GO:0007165">
    <property type="term" value="P:signal transduction"/>
    <property type="evidence" value="ECO:0007669"/>
    <property type="project" value="InterPro"/>
</dbReference>
<comment type="caution">
    <text evidence="11">The sequence shown here is derived from an EMBL/GenBank/DDBJ whole genome shotgun (WGS) entry which is preliminary data.</text>
</comment>
<dbReference type="InterPro" id="IPR035965">
    <property type="entry name" value="PAS-like_dom_sf"/>
</dbReference>
<evidence type="ECO:0000256" key="7">
    <source>
        <dbReference type="SAM" id="Phobius"/>
    </source>
</evidence>
<evidence type="ECO:0000256" key="1">
    <source>
        <dbReference type="ARBA" id="ARBA00022741"/>
    </source>
</evidence>
<dbReference type="Pfam" id="PF08448">
    <property type="entry name" value="PAS_4"/>
    <property type="match status" value="1"/>
</dbReference>
<keyword evidence="7" id="KW-0812">Transmembrane</keyword>
<keyword evidence="2" id="KW-0067">ATP-binding</keyword>
<dbReference type="InterPro" id="IPR058031">
    <property type="entry name" value="AAA_lid_NorR"/>
</dbReference>
<dbReference type="GO" id="GO:0006355">
    <property type="term" value="P:regulation of DNA-templated transcription"/>
    <property type="evidence" value="ECO:0007669"/>
    <property type="project" value="InterPro"/>
</dbReference>